<organism evidence="2 3">
    <name type="scientific">Vigna unguiculata</name>
    <name type="common">Cowpea</name>
    <dbReference type="NCBI Taxonomy" id="3917"/>
    <lineage>
        <taxon>Eukaryota</taxon>
        <taxon>Viridiplantae</taxon>
        <taxon>Streptophyta</taxon>
        <taxon>Embryophyta</taxon>
        <taxon>Tracheophyta</taxon>
        <taxon>Spermatophyta</taxon>
        <taxon>Magnoliopsida</taxon>
        <taxon>eudicotyledons</taxon>
        <taxon>Gunneridae</taxon>
        <taxon>Pentapetalae</taxon>
        <taxon>rosids</taxon>
        <taxon>fabids</taxon>
        <taxon>Fabales</taxon>
        <taxon>Fabaceae</taxon>
        <taxon>Papilionoideae</taxon>
        <taxon>50 kb inversion clade</taxon>
        <taxon>NPAAA clade</taxon>
        <taxon>indigoferoid/millettioid clade</taxon>
        <taxon>Phaseoleae</taxon>
        <taxon>Vigna</taxon>
    </lineage>
</organism>
<accession>A0A4D6NFL8</accession>
<dbReference type="AlphaFoldDB" id="A0A4D6NFL8"/>
<proteinExistence type="predicted"/>
<dbReference type="EMBL" id="CP039354">
    <property type="protein sequence ID" value="QCE10975.1"/>
    <property type="molecule type" value="Genomic_DNA"/>
</dbReference>
<name>A0A4D6NFL8_VIGUN</name>
<sequence>MLNGILCLLFMAALKSIKGPGRLFVKGALMNENIVRSLRESSVNLKSLPLRLLVDSTEQSTFGGRSPANGARFRQSMAPMASSSGIQSHSFLDHRELSILRLISAISSFLFNFRSCSCAV</sequence>
<gene>
    <name evidence="2" type="ORF">DEO72_LG10g2208</name>
</gene>
<evidence type="ECO:0000313" key="2">
    <source>
        <dbReference type="EMBL" id="QCE10975.1"/>
    </source>
</evidence>
<reference evidence="2 3" key="1">
    <citation type="submission" date="2019-04" db="EMBL/GenBank/DDBJ databases">
        <title>An improved genome assembly and genetic linkage map for asparagus bean, Vigna unguiculata ssp. sesquipedialis.</title>
        <authorList>
            <person name="Xia Q."/>
            <person name="Zhang R."/>
            <person name="Dong Y."/>
        </authorList>
    </citation>
    <scope>NUCLEOTIDE SEQUENCE [LARGE SCALE GENOMIC DNA]</scope>
    <source>
        <tissue evidence="2">Leaf</tissue>
    </source>
</reference>
<dbReference type="Proteomes" id="UP000501690">
    <property type="component" value="Linkage Group LG10"/>
</dbReference>
<feature type="chain" id="PRO_5020027803" description="Secreted protein" evidence="1">
    <location>
        <begin position="17"/>
        <end position="120"/>
    </location>
</feature>
<protein>
    <recommendedName>
        <fullName evidence="4">Secreted protein</fullName>
    </recommendedName>
</protein>
<keyword evidence="1" id="KW-0732">Signal</keyword>
<evidence type="ECO:0000256" key="1">
    <source>
        <dbReference type="SAM" id="SignalP"/>
    </source>
</evidence>
<evidence type="ECO:0008006" key="4">
    <source>
        <dbReference type="Google" id="ProtNLM"/>
    </source>
</evidence>
<keyword evidence="3" id="KW-1185">Reference proteome</keyword>
<feature type="signal peptide" evidence="1">
    <location>
        <begin position="1"/>
        <end position="16"/>
    </location>
</feature>
<evidence type="ECO:0000313" key="3">
    <source>
        <dbReference type="Proteomes" id="UP000501690"/>
    </source>
</evidence>